<feature type="transmembrane region" description="Helical" evidence="1">
    <location>
        <begin position="7"/>
        <end position="24"/>
    </location>
</feature>
<protein>
    <submittedName>
        <fullName evidence="2">Uncharacterized protein</fullName>
    </submittedName>
</protein>
<dbReference type="AlphaFoldDB" id="A0A5K7X6U5"/>
<dbReference type="RefSeq" id="WP_152097691.1">
    <property type="nucleotide sequence ID" value="NZ_AP021861.1"/>
</dbReference>
<evidence type="ECO:0000313" key="2">
    <source>
        <dbReference type="EMBL" id="BBO31567.1"/>
    </source>
</evidence>
<feature type="transmembrane region" description="Helical" evidence="1">
    <location>
        <begin position="92"/>
        <end position="112"/>
    </location>
</feature>
<sequence length="214" mass="23047">MQVAKWIATAAAVLLIGSGVYQLFLVTPRPATLGVSLVVSGASILYGRSWGYYIAYLCAFSSLISPQRTWLIPVASTVRRFLWLNTGIEPELINVLLSLLLVGLLGWTHYVLQQTRQLDLPMSLAIRRSTTKVALGISIAMILIPAASFIYQLAIDPPRSGVPATPGGGFRALYVLFYSWPFVLIGLIGSSVCLVILKQLGTKAGSGSDSSEAF</sequence>
<feature type="transmembrane region" description="Helical" evidence="1">
    <location>
        <begin position="133"/>
        <end position="155"/>
    </location>
</feature>
<keyword evidence="1" id="KW-0812">Transmembrane</keyword>
<gene>
    <name evidence="2" type="ORF">PLANPX_1179</name>
</gene>
<reference evidence="3" key="1">
    <citation type="submission" date="2019-10" db="EMBL/GenBank/DDBJ databases">
        <title>Lacipirellula parvula gen. nov., sp. nov., representing a lineage of planctomycetes widespread in freshwater anoxic habitats, and description of the family Lacipirellulaceae.</title>
        <authorList>
            <person name="Dedysh S.N."/>
            <person name="Kulichevskaya I.S."/>
            <person name="Beletsky A.V."/>
            <person name="Rakitin A.L."/>
            <person name="Mardanov A.V."/>
            <person name="Ivanova A.A."/>
            <person name="Saltykova V.X."/>
            <person name="Rijpstra W.I.C."/>
            <person name="Sinninghe Damste J.S."/>
            <person name="Ravin N.V."/>
        </authorList>
    </citation>
    <scope>NUCLEOTIDE SEQUENCE [LARGE SCALE GENOMIC DNA]</scope>
    <source>
        <strain evidence="3">PX69</strain>
    </source>
</reference>
<dbReference type="Proteomes" id="UP000326837">
    <property type="component" value="Chromosome"/>
</dbReference>
<feature type="transmembrane region" description="Helical" evidence="1">
    <location>
        <begin position="175"/>
        <end position="197"/>
    </location>
</feature>
<organism evidence="2 3">
    <name type="scientific">Lacipirellula parvula</name>
    <dbReference type="NCBI Taxonomy" id="2650471"/>
    <lineage>
        <taxon>Bacteria</taxon>
        <taxon>Pseudomonadati</taxon>
        <taxon>Planctomycetota</taxon>
        <taxon>Planctomycetia</taxon>
        <taxon>Pirellulales</taxon>
        <taxon>Lacipirellulaceae</taxon>
        <taxon>Lacipirellula</taxon>
    </lineage>
</organism>
<keyword evidence="1" id="KW-0472">Membrane</keyword>
<keyword evidence="3" id="KW-1185">Reference proteome</keyword>
<feature type="transmembrane region" description="Helical" evidence="1">
    <location>
        <begin position="30"/>
        <end position="46"/>
    </location>
</feature>
<name>A0A5K7X6U5_9BACT</name>
<evidence type="ECO:0000313" key="3">
    <source>
        <dbReference type="Proteomes" id="UP000326837"/>
    </source>
</evidence>
<evidence type="ECO:0000256" key="1">
    <source>
        <dbReference type="SAM" id="Phobius"/>
    </source>
</evidence>
<accession>A0A5K7X6U5</accession>
<proteinExistence type="predicted"/>
<keyword evidence="1" id="KW-1133">Transmembrane helix</keyword>
<dbReference type="KEGG" id="lpav:PLANPX_1179"/>
<dbReference type="EMBL" id="AP021861">
    <property type="protein sequence ID" value="BBO31567.1"/>
    <property type="molecule type" value="Genomic_DNA"/>
</dbReference>